<evidence type="ECO:0000313" key="3">
    <source>
        <dbReference type="Proteomes" id="UP000279909"/>
    </source>
</evidence>
<accession>A0A3M8HD05</accession>
<dbReference type="EMBL" id="RHLQ01000009">
    <property type="protein sequence ID" value="RND00267.1"/>
    <property type="molecule type" value="Genomic_DNA"/>
</dbReference>
<proteinExistence type="predicted"/>
<reference evidence="2 3" key="1">
    <citation type="journal article" date="2014" name="Int. J. Syst. Evol. Microbiol.">
        <title>Lysinibacillus halotolerans sp. nov., isolated from saline-alkaline soil.</title>
        <authorList>
            <person name="Kong D."/>
            <person name="Wang Y."/>
            <person name="Zhao B."/>
            <person name="Li Y."/>
            <person name="Song J."/>
            <person name="Zhai Y."/>
            <person name="Zhang C."/>
            <person name="Wang H."/>
            <person name="Chen X."/>
            <person name="Zhao B."/>
            <person name="Ruan Z."/>
        </authorList>
    </citation>
    <scope>NUCLEOTIDE SEQUENCE [LARGE SCALE GENOMIC DNA]</scope>
    <source>
        <strain evidence="2 3">MCCC 1A12703</strain>
    </source>
</reference>
<dbReference type="Proteomes" id="UP000279909">
    <property type="component" value="Unassembled WGS sequence"/>
</dbReference>
<dbReference type="OrthoDB" id="1956472at2"/>
<gene>
    <name evidence="2" type="ORF">EC501_05560</name>
</gene>
<dbReference type="AlphaFoldDB" id="A0A3M8HD05"/>
<sequence>MINLDSFAGGALAEKLNIELQKVLTNIADPNTDHKKVRKVQMTMTLKANEQRGLATVMVDVKSTLAPSKGVETQMMIDLDGKGNVVGAELKSGIPGQTYFDNEGVKTDTGQPVESIEETKPTKVVQFK</sequence>
<evidence type="ECO:0000313" key="2">
    <source>
        <dbReference type="EMBL" id="RND00267.1"/>
    </source>
</evidence>
<protein>
    <submittedName>
        <fullName evidence="2">Replication terminator protein</fullName>
    </submittedName>
</protein>
<name>A0A3M8HD05_9BACI</name>
<keyword evidence="3" id="KW-1185">Reference proteome</keyword>
<comment type="caution">
    <text evidence="2">The sequence shown here is derived from an EMBL/GenBank/DDBJ whole genome shotgun (WGS) entry which is preliminary data.</text>
</comment>
<organism evidence="2 3">
    <name type="scientific">Lysinibacillus halotolerans</name>
    <dbReference type="NCBI Taxonomy" id="1368476"/>
    <lineage>
        <taxon>Bacteria</taxon>
        <taxon>Bacillati</taxon>
        <taxon>Bacillota</taxon>
        <taxon>Bacilli</taxon>
        <taxon>Bacillales</taxon>
        <taxon>Bacillaceae</taxon>
        <taxon>Lysinibacillus</taxon>
    </lineage>
</organism>
<evidence type="ECO:0000256" key="1">
    <source>
        <dbReference type="SAM" id="MobiDB-lite"/>
    </source>
</evidence>
<feature type="region of interest" description="Disordered" evidence="1">
    <location>
        <begin position="99"/>
        <end position="128"/>
    </location>
</feature>